<feature type="domain" description="GGDEF" evidence="3">
    <location>
        <begin position="146"/>
        <end position="263"/>
    </location>
</feature>
<protein>
    <recommendedName>
        <fullName evidence="1">diguanylate cyclase</fullName>
        <ecNumber evidence="1">2.7.7.65</ecNumber>
    </recommendedName>
</protein>
<keyword evidence="5" id="KW-1185">Reference proteome</keyword>
<dbReference type="SUPFAM" id="SSF55073">
    <property type="entry name" value="Nucleotide cyclase"/>
    <property type="match status" value="1"/>
</dbReference>
<keyword evidence="2" id="KW-0812">Transmembrane</keyword>
<dbReference type="Proteomes" id="UP001155586">
    <property type="component" value="Unassembled WGS sequence"/>
</dbReference>
<feature type="transmembrane region" description="Helical" evidence="2">
    <location>
        <begin position="36"/>
        <end position="53"/>
    </location>
</feature>
<reference evidence="4" key="1">
    <citation type="submission" date="2022-02" db="EMBL/GenBank/DDBJ databases">
        <title>Vibrio sp. nov., a new bacterium isolated from Bohai sea, China.</title>
        <authorList>
            <person name="Yuan Y."/>
        </authorList>
    </citation>
    <scope>NUCLEOTIDE SEQUENCE</scope>
    <source>
        <strain evidence="4">DBSS07</strain>
    </source>
</reference>
<dbReference type="PROSITE" id="PS50887">
    <property type="entry name" value="GGDEF"/>
    <property type="match status" value="1"/>
</dbReference>
<dbReference type="InterPro" id="IPR050469">
    <property type="entry name" value="Diguanylate_Cyclase"/>
</dbReference>
<dbReference type="NCBIfam" id="TIGR00254">
    <property type="entry name" value="GGDEF"/>
    <property type="match status" value="1"/>
</dbReference>
<evidence type="ECO:0000256" key="1">
    <source>
        <dbReference type="ARBA" id="ARBA00012528"/>
    </source>
</evidence>
<accession>A0A9X3CGT0</accession>
<dbReference type="RefSeq" id="WP_265688711.1">
    <property type="nucleotide sequence ID" value="NZ_JAKRRX010000123.1"/>
</dbReference>
<dbReference type="EMBL" id="JAKRRX010000123">
    <property type="protein sequence ID" value="MCW8335573.1"/>
    <property type="molecule type" value="Genomic_DNA"/>
</dbReference>
<keyword evidence="2" id="KW-0472">Membrane</keyword>
<dbReference type="Gene3D" id="3.30.70.270">
    <property type="match status" value="1"/>
</dbReference>
<feature type="transmembrane region" description="Helical" evidence="2">
    <location>
        <begin position="6"/>
        <end position="24"/>
    </location>
</feature>
<dbReference type="EC" id="2.7.7.65" evidence="1"/>
<dbReference type="SMART" id="SM00267">
    <property type="entry name" value="GGDEF"/>
    <property type="match status" value="1"/>
</dbReference>
<evidence type="ECO:0000313" key="4">
    <source>
        <dbReference type="EMBL" id="MCW8335573.1"/>
    </source>
</evidence>
<gene>
    <name evidence="4" type="ORF">MD483_17320</name>
</gene>
<dbReference type="InterPro" id="IPR000160">
    <property type="entry name" value="GGDEF_dom"/>
</dbReference>
<dbReference type="GO" id="GO:0043709">
    <property type="term" value="P:cell adhesion involved in single-species biofilm formation"/>
    <property type="evidence" value="ECO:0007669"/>
    <property type="project" value="TreeGrafter"/>
</dbReference>
<dbReference type="Pfam" id="PF00990">
    <property type="entry name" value="GGDEF"/>
    <property type="match status" value="1"/>
</dbReference>
<keyword evidence="2" id="KW-1133">Transmembrane helix</keyword>
<proteinExistence type="predicted"/>
<dbReference type="PANTHER" id="PTHR45138">
    <property type="entry name" value="REGULATORY COMPONENTS OF SENSORY TRANSDUCTION SYSTEM"/>
    <property type="match status" value="1"/>
</dbReference>
<dbReference type="GO" id="GO:0052621">
    <property type="term" value="F:diguanylate cyclase activity"/>
    <property type="evidence" value="ECO:0007669"/>
    <property type="project" value="UniProtKB-EC"/>
</dbReference>
<evidence type="ECO:0000313" key="5">
    <source>
        <dbReference type="Proteomes" id="UP001155586"/>
    </source>
</evidence>
<dbReference type="InterPro" id="IPR043128">
    <property type="entry name" value="Rev_trsase/Diguanyl_cyclase"/>
</dbReference>
<name>A0A9X3CGT0_9VIBR</name>
<dbReference type="InterPro" id="IPR029787">
    <property type="entry name" value="Nucleotide_cyclase"/>
</dbReference>
<evidence type="ECO:0000256" key="2">
    <source>
        <dbReference type="SAM" id="Phobius"/>
    </source>
</evidence>
<dbReference type="GO" id="GO:1902201">
    <property type="term" value="P:negative regulation of bacterial-type flagellum-dependent cell motility"/>
    <property type="evidence" value="ECO:0007669"/>
    <property type="project" value="TreeGrafter"/>
</dbReference>
<dbReference type="AlphaFoldDB" id="A0A9X3CGT0"/>
<dbReference type="PANTHER" id="PTHR45138:SF23">
    <property type="entry name" value="SIGNALING PROTEIN"/>
    <property type="match status" value="1"/>
</dbReference>
<organism evidence="4 5">
    <name type="scientific">Vibrio paucivorans</name>
    <dbReference type="NCBI Taxonomy" id="2829489"/>
    <lineage>
        <taxon>Bacteria</taxon>
        <taxon>Pseudomonadati</taxon>
        <taxon>Pseudomonadota</taxon>
        <taxon>Gammaproteobacteria</taxon>
        <taxon>Vibrionales</taxon>
        <taxon>Vibrionaceae</taxon>
        <taxon>Vibrio</taxon>
    </lineage>
</organism>
<comment type="caution">
    <text evidence="4">The sequence shown here is derived from an EMBL/GenBank/DDBJ whole genome shotgun (WGS) entry which is preliminary data.</text>
</comment>
<evidence type="ECO:0000259" key="3">
    <source>
        <dbReference type="PROSITE" id="PS50887"/>
    </source>
</evidence>
<dbReference type="CDD" id="cd01949">
    <property type="entry name" value="GGDEF"/>
    <property type="match status" value="1"/>
</dbReference>
<dbReference type="GO" id="GO:0005886">
    <property type="term" value="C:plasma membrane"/>
    <property type="evidence" value="ECO:0007669"/>
    <property type="project" value="TreeGrafter"/>
</dbReference>
<sequence length="263" mass="30303">MYRLKVPVYILSFMIVGSIILMLLGVRAEVDSKYDVLFESNSLMIVTYIYFISRKQIGSNWKVHWGAYLLIFNKLYDVVTEIAYLDALSDRYEFIDTVIEDGFAQVAILMIALGVTEITSKLHYQSTIDELTGLYNRKKLDAIKLVRFDLIYFDIDGLKAINDSEGHSAGDLVIVRFAQAIKQSLDNSEQAFRIGGDEFLVIVKRKRAQRFINALRSDLKTENIHYSYGVESTSIDEFYEALERTDRAMYEMKNSRRPDTESS</sequence>